<protein>
    <recommendedName>
        <fullName evidence="1">CO dehydrogenase flavoprotein C-terminal domain-containing protein</fullName>
    </recommendedName>
</protein>
<accession>X0YFI7</accession>
<dbReference type="Gene3D" id="3.30.390.50">
    <property type="entry name" value="CO dehydrogenase flavoprotein, C-terminal domain"/>
    <property type="match status" value="1"/>
</dbReference>
<dbReference type="InterPro" id="IPR005107">
    <property type="entry name" value="CO_DH_flav_C"/>
</dbReference>
<comment type="caution">
    <text evidence="2">The sequence shown here is derived from an EMBL/GenBank/DDBJ whole genome shotgun (WGS) entry which is preliminary data.</text>
</comment>
<gene>
    <name evidence="2" type="ORF">S01H4_11346</name>
</gene>
<dbReference type="EMBL" id="BART01004562">
    <property type="protein sequence ID" value="GAG54630.1"/>
    <property type="molecule type" value="Genomic_DNA"/>
</dbReference>
<dbReference type="SUPFAM" id="SSF55447">
    <property type="entry name" value="CO dehydrogenase flavoprotein C-terminal domain-like"/>
    <property type="match status" value="1"/>
</dbReference>
<sequence length="95" mass="10416">SLALVAKIDKKGIFHDTRVVPGSATPYPQSLPVTEEAINGNSISQINLEEIGKIISKEMVSITGERWSTPYKKPTVAVLIKRALEKIVKEAKTNE</sequence>
<name>X0YFI7_9ZZZZ</name>
<proteinExistence type="predicted"/>
<dbReference type="InterPro" id="IPR036683">
    <property type="entry name" value="CO_DH_flav_C_dom_sf"/>
</dbReference>
<evidence type="ECO:0000313" key="2">
    <source>
        <dbReference type="EMBL" id="GAG54630.1"/>
    </source>
</evidence>
<evidence type="ECO:0000259" key="1">
    <source>
        <dbReference type="Pfam" id="PF03450"/>
    </source>
</evidence>
<dbReference type="AlphaFoldDB" id="X0YFI7"/>
<organism evidence="2">
    <name type="scientific">marine sediment metagenome</name>
    <dbReference type="NCBI Taxonomy" id="412755"/>
    <lineage>
        <taxon>unclassified sequences</taxon>
        <taxon>metagenomes</taxon>
        <taxon>ecological metagenomes</taxon>
    </lineage>
</organism>
<feature type="domain" description="CO dehydrogenase flavoprotein C-terminal" evidence="1">
    <location>
        <begin position="3"/>
        <end position="86"/>
    </location>
</feature>
<dbReference type="Pfam" id="PF03450">
    <property type="entry name" value="CO_deh_flav_C"/>
    <property type="match status" value="1"/>
</dbReference>
<feature type="non-terminal residue" evidence="2">
    <location>
        <position position="1"/>
    </location>
</feature>
<reference evidence="2" key="1">
    <citation type="journal article" date="2014" name="Front. Microbiol.">
        <title>High frequency of phylogenetically diverse reductive dehalogenase-homologous genes in deep subseafloor sedimentary metagenomes.</title>
        <authorList>
            <person name="Kawai M."/>
            <person name="Futagami T."/>
            <person name="Toyoda A."/>
            <person name="Takaki Y."/>
            <person name="Nishi S."/>
            <person name="Hori S."/>
            <person name="Arai W."/>
            <person name="Tsubouchi T."/>
            <person name="Morono Y."/>
            <person name="Uchiyama I."/>
            <person name="Ito T."/>
            <person name="Fujiyama A."/>
            <person name="Inagaki F."/>
            <person name="Takami H."/>
        </authorList>
    </citation>
    <scope>NUCLEOTIDE SEQUENCE</scope>
    <source>
        <strain evidence="2">Expedition CK06-06</strain>
    </source>
</reference>